<dbReference type="AlphaFoldDB" id="A0A4P9ZL81"/>
<feature type="region of interest" description="Disordered" evidence="1">
    <location>
        <begin position="775"/>
        <end position="821"/>
    </location>
</feature>
<protein>
    <submittedName>
        <fullName evidence="2">Uncharacterized protein</fullName>
    </submittedName>
</protein>
<evidence type="ECO:0000256" key="1">
    <source>
        <dbReference type="SAM" id="MobiDB-lite"/>
    </source>
</evidence>
<dbReference type="EMBL" id="ML003506">
    <property type="protein sequence ID" value="RKP33865.1"/>
    <property type="molecule type" value="Genomic_DNA"/>
</dbReference>
<gene>
    <name evidence="2" type="ORF">BJ085DRAFT_33615</name>
</gene>
<keyword evidence="3" id="KW-1185">Reference proteome</keyword>
<proteinExistence type="predicted"/>
<dbReference type="Proteomes" id="UP000268162">
    <property type="component" value="Unassembled WGS sequence"/>
</dbReference>
<feature type="region of interest" description="Disordered" evidence="1">
    <location>
        <begin position="452"/>
        <end position="478"/>
    </location>
</feature>
<evidence type="ECO:0000313" key="3">
    <source>
        <dbReference type="Proteomes" id="UP000268162"/>
    </source>
</evidence>
<reference evidence="3" key="1">
    <citation type="journal article" date="2018" name="Nat. Microbiol.">
        <title>Leveraging single-cell genomics to expand the fungal tree of life.</title>
        <authorList>
            <person name="Ahrendt S.R."/>
            <person name="Quandt C.A."/>
            <person name="Ciobanu D."/>
            <person name="Clum A."/>
            <person name="Salamov A."/>
            <person name="Andreopoulos B."/>
            <person name="Cheng J.F."/>
            <person name="Woyke T."/>
            <person name="Pelin A."/>
            <person name="Henrissat B."/>
            <person name="Reynolds N.K."/>
            <person name="Benny G.L."/>
            <person name="Smith M.E."/>
            <person name="James T.Y."/>
            <person name="Grigoriev I.V."/>
        </authorList>
    </citation>
    <scope>NUCLEOTIDE SEQUENCE [LARGE SCALE GENOMIC DNA]</scope>
    <source>
        <strain evidence="3">RSA 468</strain>
    </source>
</reference>
<evidence type="ECO:0000313" key="2">
    <source>
        <dbReference type="EMBL" id="RKP33865.1"/>
    </source>
</evidence>
<accession>A0A4P9ZL81</accession>
<organism evidence="2 3">
    <name type="scientific">Dimargaris cristalligena</name>
    <dbReference type="NCBI Taxonomy" id="215637"/>
    <lineage>
        <taxon>Eukaryota</taxon>
        <taxon>Fungi</taxon>
        <taxon>Fungi incertae sedis</taxon>
        <taxon>Zoopagomycota</taxon>
        <taxon>Kickxellomycotina</taxon>
        <taxon>Dimargaritomycetes</taxon>
        <taxon>Dimargaritales</taxon>
        <taxon>Dimargaritaceae</taxon>
        <taxon>Dimargaris</taxon>
    </lineage>
</organism>
<name>A0A4P9ZL81_9FUNG</name>
<feature type="region of interest" description="Disordered" evidence="1">
    <location>
        <begin position="857"/>
        <end position="883"/>
    </location>
</feature>
<sequence length="952" mass="105040">MLNHASPPQGNPANARRSPPHVLFIVDTAALHRATNYPTQTPTASPTPLATALVDTVSRVLLHLHAQVDDRLTWATRWVDLTTGQGIRTNSRYEFQPLTAASIAEFEQYCRQGYRSPETVDTGSASGPGGSSLRHLRNLLTHVETDYAWSSLTFSVFSPTKFNSAPASDAQPDIPIPVKNYIYIISEAPRSLADLRWWVNGTHGAGQPSSDNPDSKYYAAFRNNLMGCGIWQNYLKKRIAVGWLDTRPTPSMGSLPVQRFFEQIWECFSGQVVGVPQFQLLANVNPCEGWLQPWIPNFIYRRVGANFLTQPLPVPPDSPHDQSAASSPVQFRLDQQCIPQPGKSGTLKTAQAFPSDSPLDSLYGWLTPLADQISSDHPPITSSPSDWRVHNLNVFYYADPRKGMAQHLFLKLQTCFSISGPVATTTPSGYNCSPLLAWWFHQLHADKSFALVSMPPPSTDSPSEADPADTSPAPPEPRTAILLPIAPEVLALCLFDPDVRPHRLHQWISATYAPPVSPTNLIFKGPEPCPSRPTNFSWNLLNQNQLAHPVLVRPFSSPELPSEAGPTPRLDVDLNPSWCHLIYGIIPSFRSKCSDSTEVSTSHYLDSVFSRDTSPTDPALLSPFEADTPNTVAESNDAGIVPAVESCSPPTISPTDPTESATLIRKQYWQSLFDFGTPLSGLIDMFSAFFAIPNAERPLAVHRVALDELLILSRTLNQLESKYQQVSQVLANHRHPTQRVDSEQVSVRLSASDLIDGTELAKWIELSQTHTTSLADNRPSLVNPGPGLTTDDQSGAPQIGSGPVLEDTQFVNADPTPTHHTTSFDKLLERFKLRECQIQAVIHLLYLRIYRCRPRPPSESPALTTVEAPLSPRGPHSGTPEDCTAIRELPALTRPPSDPATPSADREQARILSQQLTTYVDKLCIWSMVGHHSDLLMYPSGTPGERWREMVH</sequence>